<evidence type="ECO:0000313" key="8">
    <source>
        <dbReference type="Proteomes" id="UP000245956"/>
    </source>
</evidence>
<evidence type="ECO:0008006" key="9">
    <source>
        <dbReference type="Google" id="ProtNLM"/>
    </source>
</evidence>
<dbReference type="SUPFAM" id="SSF53474">
    <property type="entry name" value="alpha/beta-Hydrolases"/>
    <property type="match status" value="1"/>
</dbReference>
<dbReference type="PANTHER" id="PTHR21661:SF71">
    <property type="entry name" value="EPOXIDE HYDROLASE N-TERMINAL DOMAIN-CONTAINING PROTEIN"/>
    <property type="match status" value="1"/>
</dbReference>
<keyword evidence="2" id="KW-0378">Hydrolase</keyword>
<evidence type="ECO:0000313" key="7">
    <source>
        <dbReference type="EMBL" id="PWI69856.1"/>
    </source>
</evidence>
<protein>
    <recommendedName>
        <fullName evidence="9">Epoxide hydrolase</fullName>
    </recommendedName>
</protein>
<evidence type="ECO:0000256" key="4">
    <source>
        <dbReference type="SAM" id="SignalP"/>
    </source>
</evidence>
<dbReference type="InterPro" id="IPR015131">
    <property type="entry name" value="Killer_tox_Kp4"/>
</dbReference>
<feature type="region of interest" description="Disordered" evidence="3">
    <location>
        <begin position="699"/>
        <end position="762"/>
    </location>
</feature>
<keyword evidence="4" id="KW-0732">Signal</keyword>
<reference evidence="7 8" key="1">
    <citation type="journal article" date="2016" name="Front. Microbiol.">
        <title>Genome and transcriptome sequences reveal the specific parasitism of the nematophagous Purpureocillium lilacinum 36-1.</title>
        <authorList>
            <person name="Xie J."/>
            <person name="Li S."/>
            <person name="Mo C."/>
            <person name="Xiao X."/>
            <person name="Peng D."/>
            <person name="Wang G."/>
            <person name="Xiao Y."/>
        </authorList>
    </citation>
    <scope>NUCLEOTIDE SEQUENCE [LARGE SCALE GENOMIC DNA]</scope>
    <source>
        <strain evidence="7 8">36-1</strain>
    </source>
</reference>
<dbReference type="InterPro" id="IPR010497">
    <property type="entry name" value="Epoxide_hydro_N"/>
</dbReference>
<dbReference type="Gene3D" id="3.30.430.10">
    <property type="entry name" value="Killer Toxin P4, subunit A"/>
    <property type="match status" value="1"/>
</dbReference>
<dbReference type="Pfam" id="PF06441">
    <property type="entry name" value="EHN"/>
    <property type="match status" value="1"/>
</dbReference>
<sequence length="762" mass="82802">MHFLYCLAALLMPHAATSLSVTLTGFGGTSAVAGARPRGSWACSGASAMCDMSVTAHDIDKGRWSVFEMIRENIRKHDGRGVYSNGKHISCVKYSLGPAGFCLFFEGVKNGNRTMAHIHSLLNVLEQESCSKCAWIRVNADDDQDKGVLKLDYVGKEEGRLRRRGDSMTGAPWDGGVQADPVTAVAEDGLTAVLATMAPAEGEASAAFGEDVKPYKIHVSTKYLDLTRQKLELTRLPHDIPRPRSSNWWDPKPVVEPLVDFWLEHFSWRDQEEHLNAKVPQFRTAINTTASDIPCRVHFIHARSPHANAIPLLLIPPFPFTNLSLVHLIPLFTEPNNAAAEQPFHLVIPSLPGMGFSDGLSNRAHVVPTVADMLDVLMKRLDYGHYLVSNSGPAVDALPPVDWRIASRLATHYTDSCLGAHFVSPPLHAPTSRDSWVEWAKWTAVSMFQTPMLGYSSQDIEAMKRNRAQQKGAANRDPAPALLGFGSGGVYEPNTLAYALCDSPLGLILFFLMIMRIVGPEKDLSPEDLIKLTELTWLPGPEGMMRLWAQCASSRDGGSREATRRARVGLTVFLGDTEDSKKDASETTVGLPRRAARRYACPAWANQTYNVVATNRTSGNPGLLVWERPHVIASGARALAKAILPLEPKLKPAQEPGAVLLEQVVVEGGHSAPAEISGTTIQAAGDEAAGARSESYVAFPKPDERDEEEEPQETGSPHERATRPVTPGEEVLPVRPQTRSSNGGGESSEGSPNTVIAIQVGA</sequence>
<evidence type="ECO:0000256" key="3">
    <source>
        <dbReference type="SAM" id="MobiDB-lite"/>
    </source>
</evidence>
<feature type="signal peptide" evidence="4">
    <location>
        <begin position="1"/>
        <end position="18"/>
    </location>
</feature>
<dbReference type="GO" id="GO:0097176">
    <property type="term" value="P:epoxide metabolic process"/>
    <property type="evidence" value="ECO:0007669"/>
    <property type="project" value="TreeGrafter"/>
</dbReference>
<feature type="chain" id="PRO_5015570878" description="Epoxide hydrolase" evidence="4">
    <location>
        <begin position="19"/>
        <end position="762"/>
    </location>
</feature>
<dbReference type="EMBL" id="LCWV01000011">
    <property type="protein sequence ID" value="PWI69856.1"/>
    <property type="molecule type" value="Genomic_DNA"/>
</dbReference>
<dbReference type="InterPro" id="IPR029058">
    <property type="entry name" value="AB_hydrolase_fold"/>
</dbReference>
<dbReference type="GO" id="GO:0004301">
    <property type="term" value="F:epoxide hydrolase activity"/>
    <property type="evidence" value="ECO:0007669"/>
    <property type="project" value="TreeGrafter"/>
</dbReference>
<comment type="caution">
    <text evidence="7">The sequence shown here is derived from an EMBL/GenBank/DDBJ whole genome shotgun (WGS) entry which is preliminary data.</text>
</comment>
<gene>
    <name evidence="7" type="ORF">PCL_00768</name>
</gene>
<feature type="domain" description="Killer toxin Kp4" evidence="6">
    <location>
        <begin position="67"/>
        <end position="154"/>
    </location>
</feature>
<feature type="domain" description="Epoxide hydrolase N-terminal" evidence="5">
    <location>
        <begin position="212"/>
        <end position="323"/>
    </location>
</feature>
<evidence type="ECO:0000256" key="2">
    <source>
        <dbReference type="ARBA" id="ARBA00022801"/>
    </source>
</evidence>
<dbReference type="InterPro" id="IPR011329">
    <property type="entry name" value="Killer_tox_Kp4/SMK"/>
</dbReference>
<organism evidence="7 8">
    <name type="scientific">Purpureocillium lilacinum</name>
    <name type="common">Paecilomyces lilacinus</name>
    <dbReference type="NCBI Taxonomy" id="33203"/>
    <lineage>
        <taxon>Eukaryota</taxon>
        <taxon>Fungi</taxon>
        <taxon>Dikarya</taxon>
        <taxon>Ascomycota</taxon>
        <taxon>Pezizomycotina</taxon>
        <taxon>Sordariomycetes</taxon>
        <taxon>Hypocreomycetidae</taxon>
        <taxon>Hypocreales</taxon>
        <taxon>Ophiocordycipitaceae</taxon>
        <taxon>Purpureocillium</taxon>
    </lineage>
</organism>
<dbReference type="AlphaFoldDB" id="A0A2U3E5V0"/>
<dbReference type="Gene3D" id="3.40.50.1820">
    <property type="entry name" value="alpha/beta hydrolase"/>
    <property type="match status" value="1"/>
</dbReference>
<dbReference type="PANTHER" id="PTHR21661">
    <property type="entry name" value="EPOXIDE HYDROLASE 1-RELATED"/>
    <property type="match status" value="1"/>
</dbReference>
<proteinExistence type="inferred from homology"/>
<dbReference type="SUPFAM" id="SSF55221">
    <property type="entry name" value="Yeast killer toxins"/>
    <property type="match status" value="1"/>
</dbReference>
<evidence type="ECO:0000259" key="5">
    <source>
        <dbReference type="Pfam" id="PF06441"/>
    </source>
</evidence>
<accession>A0A2U3E5V0</accession>
<dbReference type="Pfam" id="PF09044">
    <property type="entry name" value="Kp4"/>
    <property type="match status" value="1"/>
</dbReference>
<evidence type="ECO:0000256" key="1">
    <source>
        <dbReference type="ARBA" id="ARBA00010088"/>
    </source>
</evidence>
<comment type="similarity">
    <text evidence="1">Belongs to the peptidase S33 family.</text>
</comment>
<dbReference type="Proteomes" id="UP000245956">
    <property type="component" value="Unassembled WGS sequence"/>
</dbReference>
<dbReference type="GO" id="GO:0005576">
    <property type="term" value="C:extracellular region"/>
    <property type="evidence" value="ECO:0007669"/>
    <property type="project" value="InterPro"/>
</dbReference>
<name>A0A2U3E5V0_PURLI</name>
<evidence type="ECO:0000259" key="6">
    <source>
        <dbReference type="Pfam" id="PF09044"/>
    </source>
</evidence>